<keyword evidence="3" id="KW-1185">Reference proteome</keyword>
<organism evidence="2 3">
    <name type="scientific">Nocardioides dubius</name>
    <dbReference type="NCBI Taxonomy" id="317019"/>
    <lineage>
        <taxon>Bacteria</taxon>
        <taxon>Bacillati</taxon>
        <taxon>Actinomycetota</taxon>
        <taxon>Actinomycetes</taxon>
        <taxon>Propionibacteriales</taxon>
        <taxon>Nocardioidaceae</taxon>
        <taxon>Nocardioides</taxon>
    </lineage>
</organism>
<feature type="signal peptide" evidence="1">
    <location>
        <begin position="1"/>
        <end position="26"/>
    </location>
</feature>
<dbReference type="RefSeq" id="WP_343992557.1">
    <property type="nucleotide sequence ID" value="NZ_BAAALG010000004.1"/>
</dbReference>
<keyword evidence="1" id="KW-0732">Signal</keyword>
<dbReference type="Proteomes" id="UP001501581">
    <property type="component" value="Unassembled WGS sequence"/>
</dbReference>
<dbReference type="SUPFAM" id="SSF53474">
    <property type="entry name" value="alpha/beta-Hydrolases"/>
    <property type="match status" value="1"/>
</dbReference>
<gene>
    <name evidence="2" type="ORF">GCM10009668_13040</name>
</gene>
<dbReference type="Gene3D" id="3.40.50.1820">
    <property type="entry name" value="alpha/beta hydrolase"/>
    <property type="match status" value="1"/>
</dbReference>
<dbReference type="EMBL" id="BAAALG010000004">
    <property type="protein sequence ID" value="GAA1097408.1"/>
    <property type="molecule type" value="Genomic_DNA"/>
</dbReference>
<accession>A0ABP4EB03</accession>
<evidence type="ECO:0000256" key="1">
    <source>
        <dbReference type="SAM" id="SignalP"/>
    </source>
</evidence>
<sequence>MRMRRGWLALGAAALLTLGGLSPASAEPDNEPAGAESPRGTWQVQQTAGGQLITWTSPSELPMGADRPSIVDAAGQPLGAASVDATARVVSVEVTGAAPDVATLDVVLSGDRLDVEGDDRARSDLLAVDTLPRLVAGQSALATDPATKGPYAVSTSNYTRPGVKMAGMPQPIEMVGHVVEPVADAATGPRPLVVFLHGRHSVCYGKGEGPQTGDGWPCKPQKEIPSHLGYDYVQQVLASQGYTTVSIRANGINAQDYRLADGGAEARAALIDAHLDYWKTLAGARQVDLDKVILIGHSRGGEGVNRASLRTPLDAGYTIAGQVLLAPTDFASQSAPYVPTVSVLPHCDGDVADLQGQRFVDFNRDVMSDDTSLKSAVMVFGANHNYFNTEWTPGIAAAPAWDDWGGNASAFCGRKHDSRLSAAEQRRAGTVVMAGAVHLFAKGDQDVLPFFDGTGATVASLGDAKLMSAAIGGGRDGRRPGVDAALSAAPSASSRLCRTTASRRPGTACALTEGTASPHWVQPGEKVAVRKAWEVSWTAIGQSAGLTFGTPLDVTGRRLELRTVVDAASGATRVGVRLTDADGASATLTPTTGERLAPLPGSRYMVRNWAQTMIVDPSSAAIDLSRLRSVELVARSAKGRVWVLDVAAAGTTLPAAPAKRAPIVDVGKVTVDEGDSPKQGTAQVPITVRGALTGPATLRAVVGGEGTWGGTSVAVTLPAGATSGTVAVPFERNVTHELYPRKVQVALASLTGAMTNNYIGGVTVRDDDPMPKVRIKVLTKQVKEGQPIRIAVIGDAHVGEWWPVRYRFVKGRGPVLRVADVGDWWKRHYGKAPGTKPLHAAEYPLGADVSAHRRRVVVRIPTVRDGKAEGTEYVTLKFRDKRMTKKVTVRVVD</sequence>
<evidence type="ECO:0008006" key="4">
    <source>
        <dbReference type="Google" id="ProtNLM"/>
    </source>
</evidence>
<protein>
    <recommendedName>
        <fullName evidence="4">Secreted protein</fullName>
    </recommendedName>
</protein>
<evidence type="ECO:0000313" key="3">
    <source>
        <dbReference type="Proteomes" id="UP001501581"/>
    </source>
</evidence>
<name>A0ABP4EB03_9ACTN</name>
<dbReference type="InterPro" id="IPR029058">
    <property type="entry name" value="AB_hydrolase_fold"/>
</dbReference>
<comment type="caution">
    <text evidence="2">The sequence shown here is derived from an EMBL/GenBank/DDBJ whole genome shotgun (WGS) entry which is preliminary data.</text>
</comment>
<feature type="chain" id="PRO_5046925280" description="Secreted protein" evidence="1">
    <location>
        <begin position="27"/>
        <end position="893"/>
    </location>
</feature>
<proteinExistence type="predicted"/>
<reference evidence="3" key="1">
    <citation type="journal article" date="2019" name="Int. J. Syst. Evol. Microbiol.">
        <title>The Global Catalogue of Microorganisms (GCM) 10K type strain sequencing project: providing services to taxonomists for standard genome sequencing and annotation.</title>
        <authorList>
            <consortium name="The Broad Institute Genomics Platform"/>
            <consortium name="The Broad Institute Genome Sequencing Center for Infectious Disease"/>
            <person name="Wu L."/>
            <person name="Ma J."/>
        </authorList>
    </citation>
    <scope>NUCLEOTIDE SEQUENCE [LARGE SCALE GENOMIC DNA]</scope>
    <source>
        <strain evidence="3">JCM 13008</strain>
    </source>
</reference>
<evidence type="ECO:0000313" key="2">
    <source>
        <dbReference type="EMBL" id="GAA1097408.1"/>
    </source>
</evidence>